<evidence type="ECO:0000256" key="2">
    <source>
        <dbReference type="ARBA" id="ARBA00012282"/>
    </source>
</evidence>
<dbReference type="Gene3D" id="3.30.70.270">
    <property type="match status" value="1"/>
</dbReference>
<dbReference type="InterPro" id="IPR001789">
    <property type="entry name" value="Sig_transdc_resp-reg_receiver"/>
</dbReference>
<dbReference type="FunFam" id="3.30.70.270:FF:000001">
    <property type="entry name" value="Diguanylate cyclase domain protein"/>
    <property type="match status" value="1"/>
</dbReference>
<dbReference type="SUPFAM" id="SSF52172">
    <property type="entry name" value="CheY-like"/>
    <property type="match status" value="1"/>
</dbReference>
<dbReference type="PROSITE" id="PS50883">
    <property type="entry name" value="EAL"/>
    <property type="match status" value="1"/>
</dbReference>
<gene>
    <name evidence="11" type="ORF">ENI96_08445</name>
</gene>
<dbReference type="InterPro" id="IPR029787">
    <property type="entry name" value="Nucleotide_cyclase"/>
</dbReference>
<feature type="modified residue" description="4-aspartylphosphate" evidence="5">
    <location>
        <position position="82"/>
    </location>
</feature>
<dbReference type="InterPro" id="IPR011006">
    <property type="entry name" value="CheY-like_superfamily"/>
</dbReference>
<name>A0A831RNX8_9GAMM</name>
<evidence type="ECO:0000256" key="3">
    <source>
        <dbReference type="ARBA" id="ARBA00022636"/>
    </source>
</evidence>
<dbReference type="InterPro" id="IPR052155">
    <property type="entry name" value="Biofilm_reg_signaling"/>
</dbReference>
<dbReference type="InterPro" id="IPR000700">
    <property type="entry name" value="PAS-assoc_C"/>
</dbReference>
<dbReference type="Gene3D" id="3.20.20.450">
    <property type="entry name" value="EAL domain"/>
    <property type="match status" value="1"/>
</dbReference>
<keyword evidence="3" id="KW-0973">c-di-GMP</keyword>
<dbReference type="GO" id="GO:0006355">
    <property type="term" value="P:regulation of DNA-templated transcription"/>
    <property type="evidence" value="ECO:0007669"/>
    <property type="project" value="InterPro"/>
</dbReference>
<dbReference type="SMART" id="SM00091">
    <property type="entry name" value="PAS"/>
    <property type="match status" value="1"/>
</dbReference>
<dbReference type="CDD" id="cd01948">
    <property type="entry name" value="EAL"/>
    <property type="match status" value="1"/>
</dbReference>
<proteinExistence type="predicted"/>
<dbReference type="SMART" id="SM00052">
    <property type="entry name" value="EAL"/>
    <property type="match status" value="1"/>
</dbReference>
<dbReference type="EC" id="3.1.4.52" evidence="2"/>
<dbReference type="EMBL" id="DRKP01000096">
    <property type="protein sequence ID" value="HEB96446.1"/>
    <property type="molecule type" value="Genomic_DNA"/>
</dbReference>
<dbReference type="InterPro" id="IPR035919">
    <property type="entry name" value="EAL_sf"/>
</dbReference>
<dbReference type="Gene3D" id="3.40.50.2300">
    <property type="match status" value="1"/>
</dbReference>
<dbReference type="CDD" id="cd01949">
    <property type="entry name" value="GGDEF"/>
    <property type="match status" value="1"/>
</dbReference>
<evidence type="ECO:0000256" key="4">
    <source>
        <dbReference type="ARBA" id="ARBA00051114"/>
    </source>
</evidence>
<dbReference type="SUPFAM" id="SSF141868">
    <property type="entry name" value="EAL domain-like"/>
    <property type="match status" value="1"/>
</dbReference>
<comment type="cofactor">
    <cofactor evidence="1">
        <name>Mg(2+)</name>
        <dbReference type="ChEBI" id="CHEBI:18420"/>
    </cofactor>
</comment>
<dbReference type="SUPFAM" id="SSF55785">
    <property type="entry name" value="PYP-like sensor domain (PAS domain)"/>
    <property type="match status" value="1"/>
</dbReference>
<evidence type="ECO:0000259" key="9">
    <source>
        <dbReference type="PROSITE" id="PS50883"/>
    </source>
</evidence>
<dbReference type="NCBIfam" id="TIGR00254">
    <property type="entry name" value="GGDEF"/>
    <property type="match status" value="1"/>
</dbReference>
<dbReference type="GO" id="GO:0000160">
    <property type="term" value="P:phosphorelay signal transduction system"/>
    <property type="evidence" value="ECO:0007669"/>
    <property type="project" value="InterPro"/>
</dbReference>
<dbReference type="CDD" id="cd00130">
    <property type="entry name" value="PAS"/>
    <property type="match status" value="1"/>
</dbReference>
<sequence>MKTSVSWLGASYGPLDDQRQGEVPETAENKETTVLVVDDEPRMRESVRDLLDAYGYTCLLAGSGREALRRLDERPVDLMLLDLNMPEMDGFQVMQQVRKRHPDTDVVVVSGETTFESATEALRQGAQDFLRKPYAPDELSRVIGSVVHKRRLERNIHEVHRRLEASEQRYRFIVNNSPDIIYMLDDRGRFSFINERVTALLGYTPDEVVGMHYSDLVHEDDLEKARFAFDERRTGSRASQNVEFRLVCKSGPQSYRYFESRSITIELSAMGMYRDRAERLEQGFVGTYGVARDISERKRAEEIINYQLYHDLLTKLPNRALFRDRLSLAISRARRSGSRLAVLFLDMDRFKVVNDSLGHLAGDQLLQTVAARLDACLRESDTLARVGGDEFNLLVPDIDGPEDVARVARKIMDRLKEPVVLEGYEVFVSFSIGIALFPEDGQSMDTLVKHADMAMYHIKGRGKNGYEFFSDHMKAHYHRQLSLENGIRRALDERQFELFYQPQVDVCDQRVCGMEALLRWNHPERGLVLPGDFIPLAEETGLIINIGSWVLEQACRELGAWNREGLGDRVLAVNISAAQLEEPDFEQRVVEAMKHHGVGRGQLELEITENVLMQDMDQAVTKFRNLASHGVRVAVDDFGIGYSSLSYLKSLPLNTLKVDRSFISDIRSRSDKNSIVTAIFAMARELELEVVAEGVESQGQVDYLKRLRCPKAQGFLLGRPMQAEQAREILRRGLH</sequence>
<reference evidence="11" key="1">
    <citation type="journal article" date="2020" name="mSystems">
        <title>Genome- and Community-Level Interaction Insights into Carbon Utilization and Element Cycling Functions of Hydrothermarchaeota in Hydrothermal Sediment.</title>
        <authorList>
            <person name="Zhou Z."/>
            <person name="Liu Y."/>
            <person name="Xu W."/>
            <person name="Pan J."/>
            <person name="Luo Z.H."/>
            <person name="Li M."/>
        </authorList>
    </citation>
    <scope>NUCLEOTIDE SEQUENCE [LARGE SCALE GENOMIC DNA]</scope>
    <source>
        <strain evidence="11">HyVt-443</strain>
    </source>
</reference>
<dbReference type="PANTHER" id="PTHR44757:SF2">
    <property type="entry name" value="BIOFILM ARCHITECTURE MAINTENANCE PROTEIN MBAA"/>
    <property type="match status" value="1"/>
</dbReference>
<feature type="domain" description="EAL" evidence="9">
    <location>
        <begin position="480"/>
        <end position="734"/>
    </location>
</feature>
<dbReference type="SUPFAM" id="SSF55073">
    <property type="entry name" value="Nucleotide cyclase"/>
    <property type="match status" value="1"/>
</dbReference>
<dbReference type="InterPro" id="IPR000160">
    <property type="entry name" value="GGDEF_dom"/>
</dbReference>
<dbReference type="PROSITE" id="PS50110">
    <property type="entry name" value="RESPONSE_REGULATORY"/>
    <property type="match status" value="1"/>
</dbReference>
<dbReference type="NCBIfam" id="TIGR00229">
    <property type="entry name" value="sensory_box"/>
    <property type="match status" value="1"/>
</dbReference>
<feature type="domain" description="GGDEF" evidence="10">
    <location>
        <begin position="338"/>
        <end position="471"/>
    </location>
</feature>
<evidence type="ECO:0000313" key="11">
    <source>
        <dbReference type="EMBL" id="HEB96446.1"/>
    </source>
</evidence>
<dbReference type="InterPro" id="IPR035965">
    <property type="entry name" value="PAS-like_dom_sf"/>
</dbReference>
<dbReference type="Pfam" id="PF00989">
    <property type="entry name" value="PAS"/>
    <property type="match status" value="1"/>
</dbReference>
<dbReference type="InterPro" id="IPR013767">
    <property type="entry name" value="PAS_fold"/>
</dbReference>
<dbReference type="PROSITE" id="PS50112">
    <property type="entry name" value="PAS"/>
    <property type="match status" value="1"/>
</dbReference>
<evidence type="ECO:0000259" key="8">
    <source>
        <dbReference type="PROSITE" id="PS50113"/>
    </source>
</evidence>
<dbReference type="InterPro" id="IPR043128">
    <property type="entry name" value="Rev_trsase/Diguanyl_cyclase"/>
</dbReference>
<comment type="caution">
    <text evidence="11">The sequence shown here is derived from an EMBL/GenBank/DDBJ whole genome shotgun (WGS) entry which is preliminary data.</text>
</comment>
<dbReference type="Pfam" id="PF00563">
    <property type="entry name" value="EAL"/>
    <property type="match status" value="1"/>
</dbReference>
<dbReference type="CDD" id="cd17536">
    <property type="entry name" value="REC_YesN-like"/>
    <property type="match status" value="1"/>
</dbReference>
<dbReference type="InterPro" id="IPR000014">
    <property type="entry name" value="PAS"/>
</dbReference>
<dbReference type="PROSITE" id="PS50113">
    <property type="entry name" value="PAC"/>
    <property type="match status" value="1"/>
</dbReference>
<evidence type="ECO:0000259" key="7">
    <source>
        <dbReference type="PROSITE" id="PS50112"/>
    </source>
</evidence>
<dbReference type="PANTHER" id="PTHR44757">
    <property type="entry name" value="DIGUANYLATE CYCLASE DGCP"/>
    <property type="match status" value="1"/>
</dbReference>
<dbReference type="AlphaFoldDB" id="A0A831RNX8"/>
<dbReference type="Pfam" id="PF00072">
    <property type="entry name" value="Response_reg"/>
    <property type="match status" value="1"/>
</dbReference>
<protein>
    <recommendedName>
        <fullName evidence="2">cyclic-guanylate-specific phosphodiesterase</fullName>
        <ecNumber evidence="2">3.1.4.52</ecNumber>
    </recommendedName>
</protein>
<evidence type="ECO:0000256" key="5">
    <source>
        <dbReference type="PROSITE-ProRule" id="PRU00169"/>
    </source>
</evidence>
<keyword evidence="5" id="KW-0597">Phosphoprotein</keyword>
<dbReference type="GO" id="GO:0071732">
    <property type="term" value="P:cellular response to nitric oxide"/>
    <property type="evidence" value="ECO:0007669"/>
    <property type="project" value="UniProtKB-ARBA"/>
</dbReference>
<accession>A0A831RNX8</accession>
<evidence type="ECO:0000256" key="1">
    <source>
        <dbReference type="ARBA" id="ARBA00001946"/>
    </source>
</evidence>
<dbReference type="Proteomes" id="UP000886251">
    <property type="component" value="Unassembled WGS sequence"/>
</dbReference>
<dbReference type="Pfam" id="PF00990">
    <property type="entry name" value="GGDEF"/>
    <property type="match status" value="1"/>
</dbReference>
<evidence type="ECO:0000259" key="6">
    <source>
        <dbReference type="PROSITE" id="PS50110"/>
    </source>
</evidence>
<feature type="domain" description="Response regulatory" evidence="6">
    <location>
        <begin position="33"/>
        <end position="147"/>
    </location>
</feature>
<organism evidence="11">
    <name type="scientific">Sedimenticola thiotaurini</name>
    <dbReference type="NCBI Taxonomy" id="1543721"/>
    <lineage>
        <taxon>Bacteria</taxon>
        <taxon>Pseudomonadati</taxon>
        <taxon>Pseudomonadota</taxon>
        <taxon>Gammaproteobacteria</taxon>
        <taxon>Chromatiales</taxon>
        <taxon>Sedimenticolaceae</taxon>
        <taxon>Sedimenticola</taxon>
    </lineage>
</organism>
<dbReference type="InterPro" id="IPR001633">
    <property type="entry name" value="EAL_dom"/>
</dbReference>
<feature type="domain" description="PAC" evidence="8">
    <location>
        <begin position="240"/>
        <end position="306"/>
    </location>
</feature>
<feature type="domain" description="PAS" evidence="7">
    <location>
        <begin position="166"/>
        <end position="236"/>
    </location>
</feature>
<dbReference type="FunFam" id="3.20.20.450:FF:000001">
    <property type="entry name" value="Cyclic di-GMP phosphodiesterase yahA"/>
    <property type="match status" value="1"/>
</dbReference>
<comment type="catalytic activity">
    <reaction evidence="4">
        <text>3',3'-c-di-GMP + H2O = 5'-phosphoguanylyl(3'-&gt;5')guanosine + H(+)</text>
        <dbReference type="Rhea" id="RHEA:24902"/>
        <dbReference type="ChEBI" id="CHEBI:15377"/>
        <dbReference type="ChEBI" id="CHEBI:15378"/>
        <dbReference type="ChEBI" id="CHEBI:58754"/>
        <dbReference type="ChEBI" id="CHEBI:58805"/>
        <dbReference type="EC" id="3.1.4.52"/>
    </reaction>
    <physiologicalReaction direction="left-to-right" evidence="4">
        <dbReference type="Rhea" id="RHEA:24903"/>
    </physiologicalReaction>
</comment>
<evidence type="ECO:0000259" key="10">
    <source>
        <dbReference type="PROSITE" id="PS50887"/>
    </source>
</evidence>
<dbReference type="SMART" id="SM00267">
    <property type="entry name" value="GGDEF"/>
    <property type="match status" value="1"/>
</dbReference>
<dbReference type="PROSITE" id="PS50887">
    <property type="entry name" value="GGDEF"/>
    <property type="match status" value="1"/>
</dbReference>
<dbReference type="Gene3D" id="3.30.450.20">
    <property type="entry name" value="PAS domain"/>
    <property type="match status" value="1"/>
</dbReference>
<dbReference type="SMART" id="SM00448">
    <property type="entry name" value="REC"/>
    <property type="match status" value="1"/>
</dbReference>
<dbReference type="GO" id="GO:0071111">
    <property type="term" value="F:cyclic-guanylate-specific phosphodiesterase activity"/>
    <property type="evidence" value="ECO:0007669"/>
    <property type="project" value="UniProtKB-EC"/>
</dbReference>